<evidence type="ECO:0008006" key="3">
    <source>
        <dbReference type="Google" id="ProtNLM"/>
    </source>
</evidence>
<dbReference type="EMBL" id="CP024903">
    <property type="protein sequence ID" value="AXF24429.1"/>
    <property type="molecule type" value="Genomic_DNA"/>
</dbReference>
<accession>A0A2Z5N4C4</accession>
<sequence length="330" mass="36431">MRSSVWREAACCSARPGSSAPRMRSDWAGARNAWMGCRTSCRAWASRRLRFRLCHLPIRTITLESYCFVDGDDMDSQRWAENLDENGFVHCRGALTGDLVSSIRAHAKRCIAAVNRTGVHVVARPTGADALSFSTLVTHPALVRTARAALSTDVKLSLLEVVSTGREDGVLAASDKSIALGYDASTGVGVHRDGAWIERDLAMASAPRLTLKAAVWLSNVAKGGGNLRLFPRTQALGRSVVETLDPATLDIFDVEAEAGDVTFFDRRTLHTRTWNHSDHERLAVFVEYSVTWLCRKQPFRVSDLLANHANDALLCNLLMEPADPWSHYWP</sequence>
<proteinExistence type="predicted"/>
<evidence type="ECO:0000313" key="2">
    <source>
        <dbReference type="Proteomes" id="UP000253104"/>
    </source>
</evidence>
<gene>
    <name evidence="1" type="ORF">CUJ89_29475</name>
</gene>
<evidence type="ECO:0000313" key="1">
    <source>
        <dbReference type="EMBL" id="AXF24429.1"/>
    </source>
</evidence>
<dbReference type="Proteomes" id="UP000253104">
    <property type="component" value="Chromosome mHSR5_B"/>
</dbReference>
<dbReference type="InterPro" id="IPR008775">
    <property type="entry name" value="Phytyl_CoA_dOase-like"/>
</dbReference>
<dbReference type="GO" id="GO:0016706">
    <property type="term" value="F:2-oxoglutarate-dependent dioxygenase activity"/>
    <property type="evidence" value="ECO:0007669"/>
    <property type="project" value="UniProtKB-ARBA"/>
</dbReference>
<dbReference type="SUPFAM" id="SSF51197">
    <property type="entry name" value="Clavaminate synthase-like"/>
    <property type="match status" value="1"/>
</dbReference>
<dbReference type="Pfam" id="PF05721">
    <property type="entry name" value="PhyH"/>
    <property type="match status" value="1"/>
</dbReference>
<organism evidence="1 2">
    <name type="scientific">Burkholderia pyrrocinia</name>
    <name type="common">Pseudomonas pyrrocinia</name>
    <dbReference type="NCBI Taxonomy" id="60550"/>
    <lineage>
        <taxon>Bacteria</taxon>
        <taxon>Pseudomonadati</taxon>
        <taxon>Pseudomonadota</taxon>
        <taxon>Betaproteobacteria</taxon>
        <taxon>Burkholderiales</taxon>
        <taxon>Burkholderiaceae</taxon>
        <taxon>Burkholderia</taxon>
        <taxon>Burkholderia cepacia complex</taxon>
    </lineage>
</organism>
<name>A0A2Z5N4C4_BURPY</name>
<reference evidence="1 2" key="1">
    <citation type="journal article" date="2018" name="ISME J.">
        <title>Involvement of Burkholderiaceae and sulfurous volatiles in disease-suppressive soils.</title>
        <authorList>
            <person name="Carrion V.J."/>
            <person name="Cordovez V."/>
            <person name="Tyc O."/>
            <person name="Etalo D.W."/>
            <person name="de Bruijn I."/>
            <person name="de Jager V.C."/>
            <person name="Medema M.H."/>
            <person name="Eberl L."/>
            <person name="Raaijmakers J.M."/>
        </authorList>
    </citation>
    <scope>NUCLEOTIDE SEQUENCE [LARGE SCALE GENOMIC DNA]</scope>
    <source>
        <strain evidence="2">mHSR5</strain>
    </source>
</reference>
<dbReference type="Gene3D" id="2.60.120.620">
    <property type="entry name" value="q2cbj1_9rhob like domain"/>
    <property type="match status" value="1"/>
</dbReference>
<protein>
    <recommendedName>
        <fullName evidence="3">Phytanoyl-CoA dioxygenase</fullName>
    </recommendedName>
</protein>
<dbReference type="AlphaFoldDB" id="A0A2Z5N4C4"/>